<evidence type="ECO:0000313" key="4">
    <source>
        <dbReference type="Proteomes" id="UP000317982"/>
    </source>
</evidence>
<evidence type="ECO:0000256" key="2">
    <source>
        <dbReference type="SAM" id="Phobius"/>
    </source>
</evidence>
<dbReference type="OrthoDB" id="8480650at2"/>
<dbReference type="EMBL" id="VIRS01000007">
    <property type="protein sequence ID" value="TQS44734.1"/>
    <property type="molecule type" value="Genomic_DNA"/>
</dbReference>
<comment type="caution">
    <text evidence="3">The sequence shown here is derived from an EMBL/GenBank/DDBJ whole genome shotgun (WGS) entry which is preliminary data.</text>
</comment>
<dbReference type="Proteomes" id="UP000317982">
    <property type="component" value="Unassembled WGS sequence"/>
</dbReference>
<sequence length="174" mass="17590">METVGTALLVPGAIAGLAFVFYMLFFAEGHITGLIVGIVWIFSDGVRAGLAVIILAAAALGGFLISAAPSDGNGNGGDSVSSSGVTSADQPAAEAAPSPAEYCVIGSPAARMRTDPASSSDQIARILQGTCGIYDAAEGAPELQAGPATSGETVDWRHVRYGTATGWIVDSFLR</sequence>
<name>A0A545ATT2_9ACTN</name>
<proteinExistence type="predicted"/>
<keyword evidence="2" id="KW-0812">Transmembrane</keyword>
<dbReference type="InParanoid" id="A0A545ATT2"/>
<feature type="transmembrane region" description="Helical" evidence="2">
    <location>
        <begin position="49"/>
        <end position="68"/>
    </location>
</feature>
<dbReference type="RefSeq" id="WP_142704716.1">
    <property type="nucleotide sequence ID" value="NZ_VIRS01000007.1"/>
</dbReference>
<protein>
    <recommendedName>
        <fullName evidence="5">SH3 domain-containing protein</fullName>
    </recommendedName>
</protein>
<reference evidence="3 4" key="1">
    <citation type="submission" date="2019-07" db="EMBL/GenBank/DDBJ databases">
        <title>Cryptosporangium phraense sp. nov., isolated from plant litter.</title>
        <authorList>
            <person name="Suriyachadkun C."/>
        </authorList>
    </citation>
    <scope>NUCLEOTIDE SEQUENCE [LARGE SCALE GENOMIC DNA]</scope>
    <source>
        <strain evidence="3 4">A-T 5661</strain>
    </source>
</reference>
<accession>A0A545ATT2</accession>
<organism evidence="3 4">
    <name type="scientific">Cryptosporangium phraense</name>
    <dbReference type="NCBI Taxonomy" id="2593070"/>
    <lineage>
        <taxon>Bacteria</taxon>
        <taxon>Bacillati</taxon>
        <taxon>Actinomycetota</taxon>
        <taxon>Actinomycetes</taxon>
        <taxon>Cryptosporangiales</taxon>
        <taxon>Cryptosporangiaceae</taxon>
        <taxon>Cryptosporangium</taxon>
    </lineage>
</organism>
<dbReference type="AlphaFoldDB" id="A0A545ATT2"/>
<feature type="transmembrane region" description="Helical" evidence="2">
    <location>
        <begin position="12"/>
        <end position="42"/>
    </location>
</feature>
<gene>
    <name evidence="3" type="ORF">FL583_12255</name>
</gene>
<evidence type="ECO:0000256" key="1">
    <source>
        <dbReference type="SAM" id="MobiDB-lite"/>
    </source>
</evidence>
<keyword evidence="2" id="KW-1133">Transmembrane helix</keyword>
<evidence type="ECO:0000313" key="3">
    <source>
        <dbReference type="EMBL" id="TQS44734.1"/>
    </source>
</evidence>
<evidence type="ECO:0008006" key="5">
    <source>
        <dbReference type="Google" id="ProtNLM"/>
    </source>
</evidence>
<keyword evidence="4" id="KW-1185">Reference proteome</keyword>
<keyword evidence="2" id="KW-0472">Membrane</keyword>
<feature type="region of interest" description="Disordered" evidence="1">
    <location>
        <begin position="75"/>
        <end position="94"/>
    </location>
</feature>